<accession>A0A6J8DFK8</accession>
<keyword evidence="1" id="KW-0812">Transmembrane</keyword>
<keyword evidence="1" id="KW-1133">Transmembrane helix</keyword>
<sequence>MANARQNVCINKTFSAEITDSEYLQVFSESNSTEYYEISSVRKEDPSNDRNISLQNIPSRQADIHGRQKIRISLWLLFPIIMCSLIAIVITGIVTFYITKEVLAETQFLDAHEADCYWLPWSSWSKCSITCGDGVQVRIRQQMDTRMCNYNETFNSQTCPRSGCPGIIIFIIKHLTNF</sequence>
<dbReference type="Pfam" id="PF00090">
    <property type="entry name" value="TSP_1"/>
    <property type="match status" value="1"/>
</dbReference>
<protein>
    <submittedName>
        <fullName evidence="2">Uncharacterized protein</fullName>
    </submittedName>
</protein>
<dbReference type="Proteomes" id="UP000507470">
    <property type="component" value="Unassembled WGS sequence"/>
</dbReference>
<gene>
    <name evidence="2" type="ORF">MCOR_39985</name>
</gene>
<dbReference type="SMART" id="SM00209">
    <property type="entry name" value="TSP1"/>
    <property type="match status" value="1"/>
</dbReference>
<evidence type="ECO:0000313" key="2">
    <source>
        <dbReference type="EMBL" id="CAC5406411.1"/>
    </source>
</evidence>
<dbReference type="InterPro" id="IPR036383">
    <property type="entry name" value="TSP1_rpt_sf"/>
</dbReference>
<organism evidence="2 3">
    <name type="scientific">Mytilus coruscus</name>
    <name type="common">Sea mussel</name>
    <dbReference type="NCBI Taxonomy" id="42192"/>
    <lineage>
        <taxon>Eukaryota</taxon>
        <taxon>Metazoa</taxon>
        <taxon>Spiralia</taxon>
        <taxon>Lophotrochozoa</taxon>
        <taxon>Mollusca</taxon>
        <taxon>Bivalvia</taxon>
        <taxon>Autobranchia</taxon>
        <taxon>Pteriomorphia</taxon>
        <taxon>Mytilida</taxon>
        <taxon>Mytiloidea</taxon>
        <taxon>Mytilidae</taxon>
        <taxon>Mytilinae</taxon>
        <taxon>Mytilus</taxon>
    </lineage>
</organism>
<reference evidence="2 3" key="1">
    <citation type="submission" date="2020-06" db="EMBL/GenBank/DDBJ databases">
        <authorList>
            <person name="Li R."/>
            <person name="Bekaert M."/>
        </authorList>
    </citation>
    <scope>NUCLEOTIDE SEQUENCE [LARGE SCALE GENOMIC DNA]</scope>
    <source>
        <strain evidence="3">wild</strain>
    </source>
</reference>
<evidence type="ECO:0000256" key="1">
    <source>
        <dbReference type="SAM" id="Phobius"/>
    </source>
</evidence>
<dbReference type="SUPFAM" id="SSF82895">
    <property type="entry name" value="TSP-1 type 1 repeat"/>
    <property type="match status" value="1"/>
</dbReference>
<dbReference type="OrthoDB" id="6097666at2759"/>
<dbReference type="EMBL" id="CACVKT020007220">
    <property type="protein sequence ID" value="CAC5406411.1"/>
    <property type="molecule type" value="Genomic_DNA"/>
</dbReference>
<keyword evidence="3" id="KW-1185">Reference proteome</keyword>
<feature type="transmembrane region" description="Helical" evidence="1">
    <location>
        <begin position="74"/>
        <end position="98"/>
    </location>
</feature>
<dbReference type="PROSITE" id="PS50092">
    <property type="entry name" value="TSP1"/>
    <property type="match status" value="1"/>
</dbReference>
<evidence type="ECO:0000313" key="3">
    <source>
        <dbReference type="Proteomes" id="UP000507470"/>
    </source>
</evidence>
<dbReference type="Gene3D" id="2.20.100.10">
    <property type="entry name" value="Thrombospondin type-1 (TSP1) repeat"/>
    <property type="match status" value="1"/>
</dbReference>
<name>A0A6J8DFK8_MYTCO</name>
<dbReference type="AlphaFoldDB" id="A0A6J8DFK8"/>
<keyword evidence="1" id="KW-0472">Membrane</keyword>
<proteinExistence type="predicted"/>
<dbReference type="InterPro" id="IPR000884">
    <property type="entry name" value="TSP1_rpt"/>
</dbReference>